<dbReference type="PROSITE" id="PS50113">
    <property type="entry name" value="PAC"/>
    <property type="match status" value="1"/>
</dbReference>
<dbReference type="Pfam" id="PF08448">
    <property type="entry name" value="PAS_4"/>
    <property type="match status" value="1"/>
</dbReference>
<dbReference type="Pfam" id="PF13426">
    <property type="entry name" value="PAS_9"/>
    <property type="match status" value="1"/>
</dbReference>
<keyword evidence="9" id="KW-0418">Kinase</keyword>
<dbReference type="NCBIfam" id="TIGR00229">
    <property type="entry name" value="sensory_box"/>
    <property type="match status" value="1"/>
</dbReference>
<dbReference type="Gene3D" id="3.30.450.20">
    <property type="entry name" value="PAS domain"/>
    <property type="match status" value="2"/>
</dbReference>
<evidence type="ECO:0000256" key="1">
    <source>
        <dbReference type="ARBA" id="ARBA00000085"/>
    </source>
</evidence>
<evidence type="ECO:0000256" key="3">
    <source>
        <dbReference type="ARBA" id="ARBA00022553"/>
    </source>
</evidence>
<dbReference type="Proteomes" id="UP000628017">
    <property type="component" value="Unassembled WGS sequence"/>
</dbReference>
<dbReference type="GO" id="GO:0004673">
    <property type="term" value="F:protein histidine kinase activity"/>
    <property type="evidence" value="ECO:0007669"/>
    <property type="project" value="UniProtKB-EC"/>
</dbReference>
<evidence type="ECO:0000259" key="13">
    <source>
        <dbReference type="PROSITE" id="PS50113"/>
    </source>
</evidence>
<dbReference type="InterPro" id="IPR000700">
    <property type="entry name" value="PAS-assoc_C"/>
</dbReference>
<evidence type="ECO:0000256" key="9">
    <source>
        <dbReference type="ARBA" id="ARBA00022777"/>
    </source>
</evidence>
<keyword evidence="8" id="KW-0547">Nucleotide-binding</keyword>
<evidence type="ECO:0000256" key="4">
    <source>
        <dbReference type="ARBA" id="ARBA00022630"/>
    </source>
</evidence>
<dbReference type="PROSITE" id="PS50112">
    <property type="entry name" value="PAS"/>
    <property type="match status" value="1"/>
</dbReference>
<keyword evidence="4" id="KW-0285">Flavoprotein</keyword>
<keyword evidence="3" id="KW-0597">Phosphoprotein</keyword>
<gene>
    <name evidence="14" type="ORF">GCM10011498_20990</name>
</gene>
<evidence type="ECO:0000256" key="7">
    <source>
        <dbReference type="ARBA" id="ARBA00022737"/>
    </source>
</evidence>
<dbReference type="SMART" id="SM00911">
    <property type="entry name" value="HWE_HK"/>
    <property type="match status" value="1"/>
</dbReference>
<protein>
    <recommendedName>
        <fullName evidence="2">histidine kinase</fullName>
        <ecNumber evidence="2">2.7.13.3</ecNumber>
    </recommendedName>
</protein>
<feature type="domain" description="PAS" evidence="12">
    <location>
        <begin position="133"/>
        <end position="204"/>
    </location>
</feature>
<evidence type="ECO:0000256" key="8">
    <source>
        <dbReference type="ARBA" id="ARBA00022741"/>
    </source>
</evidence>
<keyword evidence="15" id="KW-1185">Reference proteome</keyword>
<dbReference type="InterPro" id="IPR035965">
    <property type="entry name" value="PAS-like_dom_sf"/>
</dbReference>
<keyword evidence="11" id="KW-0843">Virulence</keyword>
<dbReference type="EMBL" id="BMKA01000002">
    <property type="protein sequence ID" value="GGA19882.1"/>
    <property type="molecule type" value="Genomic_DNA"/>
</dbReference>
<keyword evidence="10" id="KW-0067">ATP-binding</keyword>
<organism evidence="14 15">
    <name type="scientific">Neptunicoccus cionae</name>
    <dbReference type="NCBI Taxonomy" id="2035344"/>
    <lineage>
        <taxon>Bacteria</taxon>
        <taxon>Pseudomonadati</taxon>
        <taxon>Pseudomonadota</taxon>
        <taxon>Alphaproteobacteria</taxon>
        <taxon>Rhodobacterales</taxon>
        <taxon>Paracoccaceae</taxon>
        <taxon>Neptunicoccus</taxon>
    </lineage>
</organism>
<keyword evidence="6" id="KW-0808">Transferase</keyword>
<dbReference type="EC" id="2.7.13.3" evidence="2"/>
<evidence type="ECO:0000313" key="15">
    <source>
        <dbReference type="Proteomes" id="UP000628017"/>
    </source>
</evidence>
<evidence type="ECO:0000256" key="2">
    <source>
        <dbReference type="ARBA" id="ARBA00012438"/>
    </source>
</evidence>
<dbReference type="Gene3D" id="3.30.565.10">
    <property type="entry name" value="Histidine kinase-like ATPase, C-terminal domain"/>
    <property type="match status" value="1"/>
</dbReference>
<evidence type="ECO:0000256" key="11">
    <source>
        <dbReference type="ARBA" id="ARBA00023026"/>
    </source>
</evidence>
<dbReference type="AlphaFoldDB" id="A0A916QX36"/>
<keyword evidence="7" id="KW-0677">Repeat</keyword>
<accession>A0A916QX36</accession>
<keyword evidence="5" id="KW-0288">FMN</keyword>
<dbReference type="GO" id="GO:0005524">
    <property type="term" value="F:ATP binding"/>
    <property type="evidence" value="ECO:0007669"/>
    <property type="project" value="UniProtKB-KW"/>
</dbReference>
<reference evidence="14" key="2">
    <citation type="submission" date="2020-09" db="EMBL/GenBank/DDBJ databases">
        <authorList>
            <person name="Sun Q."/>
            <person name="Zhou Y."/>
        </authorList>
    </citation>
    <scope>NUCLEOTIDE SEQUENCE</scope>
    <source>
        <strain evidence="14">CGMCC 1.15880</strain>
    </source>
</reference>
<evidence type="ECO:0000256" key="10">
    <source>
        <dbReference type="ARBA" id="ARBA00022840"/>
    </source>
</evidence>
<evidence type="ECO:0000313" key="14">
    <source>
        <dbReference type="EMBL" id="GGA19882.1"/>
    </source>
</evidence>
<dbReference type="RefSeq" id="WP_188674383.1">
    <property type="nucleotide sequence ID" value="NZ_BMKA01000002.1"/>
</dbReference>
<name>A0A916QX36_9RHOB</name>
<dbReference type="SMART" id="SM00091">
    <property type="entry name" value="PAS"/>
    <property type="match status" value="2"/>
</dbReference>
<dbReference type="SUPFAM" id="SSF55785">
    <property type="entry name" value="PYP-like sensor domain (PAS domain)"/>
    <property type="match status" value="2"/>
</dbReference>
<feature type="domain" description="PAC" evidence="13">
    <location>
        <begin position="206"/>
        <end position="258"/>
    </location>
</feature>
<dbReference type="PANTHER" id="PTHR41523">
    <property type="entry name" value="TWO-COMPONENT SYSTEM SENSOR PROTEIN"/>
    <property type="match status" value="1"/>
</dbReference>
<sequence>MIHNIRPPTDLDLWPGGLMVINGDGVITTTNATLRSWLERDKVSLDGETRVVDILTRASRIFFETHLRPLLLLEGEFTEISLDLERPDGTRFGVYVNARAVRTDGELSEAYFCIFKNEQRQAFERELVDRRRDSDEFRSLVESSPHAIVSSDKDFKIHAWNPAAERLFGYTREEVLGQRFNQLLLPAEELPALDARIPDVIAGEVLRSESFRLHKNGQKINVERSFAAIRDENRTHTGFVTMYSDITVRKESEKKIQTLLHEINHRSKNLLTIVEVIARQTGRRYHGEAFLPIFSNRLRSLASNQDILLNSGSVYVDLEELARAQFTHLVDVADTQTSLSGPTVHLDESVSQAVGMAIFELVTNAAKYGALSQESGRVELSWEITSGEKPDLKMCWHETGGPPVTPPTGSGFGSQVTGLLLETTTSGETQREFAADGLLWCFTAPMAVLTGQS</sequence>
<dbReference type="PANTHER" id="PTHR41523:SF8">
    <property type="entry name" value="ETHYLENE RESPONSE SENSOR PROTEIN"/>
    <property type="match status" value="1"/>
</dbReference>
<dbReference type="InterPro" id="IPR036890">
    <property type="entry name" value="HATPase_C_sf"/>
</dbReference>
<dbReference type="CDD" id="cd00130">
    <property type="entry name" value="PAS"/>
    <property type="match status" value="1"/>
</dbReference>
<reference evidence="14" key="1">
    <citation type="journal article" date="2014" name="Int. J. Syst. Evol. Microbiol.">
        <title>Complete genome sequence of Corynebacterium casei LMG S-19264T (=DSM 44701T), isolated from a smear-ripened cheese.</title>
        <authorList>
            <consortium name="US DOE Joint Genome Institute (JGI-PGF)"/>
            <person name="Walter F."/>
            <person name="Albersmeier A."/>
            <person name="Kalinowski J."/>
            <person name="Ruckert C."/>
        </authorList>
    </citation>
    <scope>NUCLEOTIDE SEQUENCE</scope>
    <source>
        <strain evidence="14">CGMCC 1.15880</strain>
    </source>
</reference>
<dbReference type="InterPro" id="IPR000014">
    <property type="entry name" value="PAS"/>
</dbReference>
<evidence type="ECO:0000259" key="12">
    <source>
        <dbReference type="PROSITE" id="PS50112"/>
    </source>
</evidence>
<dbReference type="InterPro" id="IPR011102">
    <property type="entry name" value="Sig_transdc_His_kinase_HWE"/>
</dbReference>
<proteinExistence type="predicted"/>
<comment type="catalytic activity">
    <reaction evidence="1">
        <text>ATP + protein L-histidine = ADP + protein N-phospho-L-histidine.</text>
        <dbReference type="EC" id="2.7.13.3"/>
    </reaction>
</comment>
<comment type="caution">
    <text evidence="14">The sequence shown here is derived from an EMBL/GenBank/DDBJ whole genome shotgun (WGS) entry which is preliminary data.</text>
</comment>
<evidence type="ECO:0000256" key="6">
    <source>
        <dbReference type="ARBA" id="ARBA00022679"/>
    </source>
</evidence>
<evidence type="ECO:0000256" key="5">
    <source>
        <dbReference type="ARBA" id="ARBA00022643"/>
    </source>
</evidence>
<dbReference type="Pfam" id="PF07536">
    <property type="entry name" value="HWE_HK"/>
    <property type="match status" value="1"/>
</dbReference>
<dbReference type="InterPro" id="IPR013656">
    <property type="entry name" value="PAS_4"/>
</dbReference>